<feature type="domain" description="HAMP" evidence="3">
    <location>
        <begin position="347"/>
        <end position="400"/>
    </location>
</feature>
<dbReference type="Pfam" id="PF00672">
    <property type="entry name" value="HAMP"/>
    <property type="match status" value="1"/>
</dbReference>
<dbReference type="SMART" id="SM00304">
    <property type="entry name" value="HAMP"/>
    <property type="match status" value="1"/>
</dbReference>
<dbReference type="GO" id="GO:0007165">
    <property type="term" value="P:signal transduction"/>
    <property type="evidence" value="ECO:0007669"/>
    <property type="project" value="InterPro"/>
</dbReference>
<dbReference type="PANTHER" id="PTHR46663:SF2">
    <property type="entry name" value="GGDEF DOMAIN-CONTAINING PROTEIN"/>
    <property type="match status" value="1"/>
</dbReference>
<evidence type="ECO:0000259" key="4">
    <source>
        <dbReference type="PROSITE" id="PS50887"/>
    </source>
</evidence>
<keyword evidence="2" id="KW-1133">Transmembrane helix</keyword>
<feature type="transmembrane region" description="Helical" evidence="2">
    <location>
        <begin position="325"/>
        <end position="350"/>
    </location>
</feature>
<dbReference type="PROSITE" id="PS50885">
    <property type="entry name" value="HAMP"/>
    <property type="match status" value="1"/>
</dbReference>
<dbReference type="SUPFAM" id="SSF158472">
    <property type="entry name" value="HAMP domain-like"/>
    <property type="match status" value="1"/>
</dbReference>
<evidence type="ECO:0000259" key="3">
    <source>
        <dbReference type="PROSITE" id="PS50885"/>
    </source>
</evidence>
<dbReference type="PROSITE" id="PS50887">
    <property type="entry name" value="GGDEF"/>
    <property type="match status" value="1"/>
</dbReference>
<reference evidence="5 6" key="1">
    <citation type="submission" date="2019-07" db="EMBL/GenBank/DDBJ databases">
        <title>Diversity of Bacteria from Kongsfjorden, Arctic.</title>
        <authorList>
            <person name="Yu Y."/>
        </authorList>
    </citation>
    <scope>NUCLEOTIDE SEQUENCE [LARGE SCALE GENOMIC DNA]</scope>
    <source>
        <strain evidence="5 6">SM1923</strain>
    </source>
</reference>
<dbReference type="Proteomes" id="UP000319941">
    <property type="component" value="Unassembled WGS sequence"/>
</dbReference>
<evidence type="ECO:0000313" key="6">
    <source>
        <dbReference type="Proteomes" id="UP000319941"/>
    </source>
</evidence>
<dbReference type="Gene3D" id="6.10.340.10">
    <property type="match status" value="1"/>
</dbReference>
<dbReference type="Pfam" id="PF00990">
    <property type="entry name" value="GGDEF"/>
    <property type="match status" value="1"/>
</dbReference>
<dbReference type="InterPro" id="IPR003660">
    <property type="entry name" value="HAMP_dom"/>
</dbReference>
<protein>
    <submittedName>
        <fullName evidence="5">Sensor domain-containing diguanylate cyclase</fullName>
    </submittedName>
</protein>
<evidence type="ECO:0000313" key="5">
    <source>
        <dbReference type="EMBL" id="TVU69653.1"/>
    </source>
</evidence>
<dbReference type="NCBIfam" id="TIGR00254">
    <property type="entry name" value="GGDEF"/>
    <property type="match status" value="1"/>
</dbReference>
<keyword evidence="2" id="KW-0812">Transmembrane</keyword>
<dbReference type="OrthoDB" id="5777683at2"/>
<gene>
    <name evidence="5" type="ORF">FQP86_11125</name>
</gene>
<dbReference type="CDD" id="cd06225">
    <property type="entry name" value="HAMP"/>
    <property type="match status" value="1"/>
</dbReference>
<sequence>MKLANLRFRTINIMICVLSALAGLVLLTVLAFITRNVTGLEHDWQEYQQARSDKARLESQITRSLGYGGMIHDFKNLILREDDSLVAEIQRQIGATRSALLRYQNLGLSQEEEMAITGLRQTLSRYEEMVTKVRDMQARGETAGAIDKQVKVDDYLAVSGLNTLRKIAEAEVHNTDDLTDTGAGKARLTANLRRNMGYGAMIHHFKNYVLRGDAIYGQQTDQDIRRLRQTLADYRALGLNQAEQRAIRDIAGVVQSYSDRLAMISRLHASTSGMSSRALDARVKINDTPALAGLESLDHQTTRRINHTSTAVGKTLKLLSSLAPIVNGLALVMILVLISISMWLFARYVLSPIRRLTSTMNTLAEDDVSVVIDGTQRPNEVGQMARALQKFKYNIIESNNYKKRITQLAMHDSLTGLPNRQHFYERINHFLKEVDENGGQLACLMLDIDKFKPINDTHGHAAGDVALKVISERLTKVIRKSDFVARLGGDEFVVLVHNANIQANLGRHGELAQLAQRIIDSIGKPFLYEEYKLEVGCSVGIAIAPQHGQDREQLSHNADMALYAAKNEGRNCAVQFSRHDELGQIVATAKKRREAVSTSSPALKPRN</sequence>
<accession>A0A558HKI9</accession>
<dbReference type="InterPro" id="IPR052163">
    <property type="entry name" value="DGC-Regulatory_Protein"/>
</dbReference>
<evidence type="ECO:0000256" key="1">
    <source>
        <dbReference type="ARBA" id="ARBA00001946"/>
    </source>
</evidence>
<comment type="cofactor">
    <cofactor evidence="1">
        <name>Mg(2+)</name>
        <dbReference type="ChEBI" id="CHEBI:18420"/>
    </cofactor>
</comment>
<dbReference type="InterPro" id="IPR043128">
    <property type="entry name" value="Rev_trsase/Diguanyl_cyclase"/>
</dbReference>
<dbReference type="SMART" id="SM00267">
    <property type="entry name" value="GGDEF"/>
    <property type="match status" value="1"/>
</dbReference>
<dbReference type="GO" id="GO:0003824">
    <property type="term" value="F:catalytic activity"/>
    <property type="evidence" value="ECO:0007669"/>
    <property type="project" value="UniProtKB-ARBA"/>
</dbReference>
<dbReference type="CDD" id="cd01949">
    <property type="entry name" value="GGDEF"/>
    <property type="match status" value="1"/>
</dbReference>
<keyword evidence="6" id="KW-1185">Reference proteome</keyword>
<dbReference type="Gene3D" id="3.30.70.270">
    <property type="match status" value="1"/>
</dbReference>
<name>A0A558HKI9_9GAMM</name>
<dbReference type="InterPro" id="IPR029787">
    <property type="entry name" value="Nucleotide_cyclase"/>
</dbReference>
<dbReference type="PANTHER" id="PTHR46663">
    <property type="entry name" value="DIGUANYLATE CYCLASE DGCT-RELATED"/>
    <property type="match status" value="1"/>
</dbReference>
<dbReference type="GO" id="GO:0016020">
    <property type="term" value="C:membrane"/>
    <property type="evidence" value="ECO:0007669"/>
    <property type="project" value="InterPro"/>
</dbReference>
<organism evidence="5 6">
    <name type="scientific">Cobetia crustatorum</name>
    <dbReference type="NCBI Taxonomy" id="553385"/>
    <lineage>
        <taxon>Bacteria</taxon>
        <taxon>Pseudomonadati</taxon>
        <taxon>Pseudomonadota</taxon>
        <taxon>Gammaproteobacteria</taxon>
        <taxon>Oceanospirillales</taxon>
        <taxon>Halomonadaceae</taxon>
        <taxon>Cobetia</taxon>
    </lineage>
</organism>
<dbReference type="InterPro" id="IPR000160">
    <property type="entry name" value="GGDEF_dom"/>
</dbReference>
<evidence type="ECO:0000256" key="2">
    <source>
        <dbReference type="SAM" id="Phobius"/>
    </source>
</evidence>
<dbReference type="STRING" id="553385.GCA_000591415_02715"/>
<keyword evidence="2" id="KW-0472">Membrane</keyword>
<dbReference type="SUPFAM" id="SSF55073">
    <property type="entry name" value="Nucleotide cyclase"/>
    <property type="match status" value="1"/>
</dbReference>
<dbReference type="AlphaFoldDB" id="A0A558HKI9"/>
<dbReference type="FunFam" id="3.30.70.270:FF:000001">
    <property type="entry name" value="Diguanylate cyclase domain protein"/>
    <property type="match status" value="1"/>
</dbReference>
<dbReference type="EMBL" id="VNFH01000007">
    <property type="protein sequence ID" value="TVU69653.1"/>
    <property type="molecule type" value="Genomic_DNA"/>
</dbReference>
<dbReference type="RefSeq" id="WP_088743870.1">
    <property type="nucleotide sequence ID" value="NZ_CAWOWR010000127.1"/>
</dbReference>
<proteinExistence type="predicted"/>
<feature type="domain" description="GGDEF" evidence="4">
    <location>
        <begin position="439"/>
        <end position="578"/>
    </location>
</feature>
<comment type="caution">
    <text evidence="5">The sequence shown here is derived from an EMBL/GenBank/DDBJ whole genome shotgun (WGS) entry which is preliminary data.</text>
</comment>